<dbReference type="InterPro" id="IPR018828">
    <property type="entry name" value="RRG7"/>
</dbReference>
<dbReference type="Pfam" id="PF10356">
    <property type="entry name" value="RRG7"/>
    <property type="match status" value="1"/>
</dbReference>
<keyword evidence="2" id="KW-0496">Mitochondrion</keyword>
<evidence type="ECO:0000313" key="3">
    <source>
        <dbReference type="EMBL" id="EFX02608.1"/>
    </source>
</evidence>
<dbReference type="PANTHER" id="PTHR28133">
    <property type="entry name" value="REQUIRED FOR RESPIRATORY GROWTH PROTEIN 7, MITOCHONDRIAL"/>
    <property type="match status" value="1"/>
</dbReference>
<keyword evidence="4" id="KW-1185">Reference proteome</keyword>
<dbReference type="PANTHER" id="PTHR28133:SF1">
    <property type="entry name" value="REQUIRED FOR RESPIRATORY GROWTH PROTEIN 7, MITOCHONDRIAL"/>
    <property type="match status" value="1"/>
</dbReference>
<dbReference type="eggNOG" id="ENOG502S6ZS">
    <property type="taxonomic scope" value="Eukaryota"/>
</dbReference>
<dbReference type="GO" id="GO:0005739">
    <property type="term" value="C:mitochondrion"/>
    <property type="evidence" value="ECO:0007669"/>
    <property type="project" value="UniProtKB-SubCell"/>
</dbReference>
<dbReference type="GeneID" id="25975537"/>
<dbReference type="RefSeq" id="XP_014172090.1">
    <property type="nucleotide sequence ID" value="XM_014316615.1"/>
</dbReference>
<dbReference type="EMBL" id="GL629769">
    <property type="protein sequence ID" value="EFX02608.1"/>
    <property type="molecule type" value="Genomic_DNA"/>
</dbReference>
<dbReference type="InParanoid" id="F0XI56"/>
<protein>
    <submittedName>
        <fullName evidence="3">Uncharacterized protein</fullName>
    </submittedName>
</protein>
<gene>
    <name evidence="3" type="ORF">CMQ_2537</name>
</gene>
<comment type="subcellular location">
    <subcellularLocation>
        <location evidence="1">Mitochondrion</location>
    </subcellularLocation>
</comment>
<organism evidence="4">
    <name type="scientific">Grosmannia clavigera (strain kw1407 / UAMH 11150)</name>
    <name type="common">Blue stain fungus</name>
    <name type="synonym">Graphiocladiella clavigera</name>
    <dbReference type="NCBI Taxonomy" id="655863"/>
    <lineage>
        <taxon>Eukaryota</taxon>
        <taxon>Fungi</taxon>
        <taxon>Dikarya</taxon>
        <taxon>Ascomycota</taxon>
        <taxon>Pezizomycotina</taxon>
        <taxon>Sordariomycetes</taxon>
        <taxon>Sordariomycetidae</taxon>
        <taxon>Ophiostomatales</taxon>
        <taxon>Ophiostomataceae</taxon>
        <taxon>Leptographium</taxon>
    </lineage>
</organism>
<dbReference type="OrthoDB" id="20734at2759"/>
<evidence type="ECO:0000313" key="4">
    <source>
        <dbReference type="Proteomes" id="UP000007796"/>
    </source>
</evidence>
<name>F0XI56_GROCL</name>
<proteinExistence type="predicted"/>
<sequence>MQAASRHGLTGRLWQLYFGPAATSILSSRSTAPRFNRLLHTGIQEADGNVAPEEHSSASTEIAPTEQPLIYPDPPRSAKHCDLASFLQHAETASLDPKSTVYVGTHFEYTVATHLAPLGFDLRRVGGASDRGIDLLGVWSIPCDSWRASHAPIRVLLQCKAGAGQRIGPHLVRELEGAFIGAPAGWRSRPATDVLEAAVIGLLVAERPATKGIREALTRSRWPMAFMCISSTGHLKQMLWNQRAEQEGGFSSLGVTPCYSDEGAGASHLILNWEGRPLLPSPNTAA</sequence>
<dbReference type="HOGENOM" id="CLU_060368_0_0_1"/>
<reference evidence="3 4" key="1">
    <citation type="journal article" date="2011" name="Proc. Natl. Acad. Sci. U.S.A.">
        <title>Genome and transcriptome analyses of the mountain pine beetle-fungal symbiont Grosmannia clavigera, a lodgepole pine pathogen.</title>
        <authorList>
            <person name="DiGuistini S."/>
            <person name="Wang Y."/>
            <person name="Liao N.Y."/>
            <person name="Taylor G."/>
            <person name="Tanguay P."/>
            <person name="Feau N."/>
            <person name="Henrissat B."/>
            <person name="Chan S.K."/>
            <person name="Hesse-Orce U."/>
            <person name="Alamouti S.M."/>
            <person name="Tsui C.K.M."/>
            <person name="Docking R.T."/>
            <person name="Levasseur A."/>
            <person name="Haridas S."/>
            <person name="Robertson G."/>
            <person name="Birol I."/>
            <person name="Holt R.A."/>
            <person name="Marra M.A."/>
            <person name="Hamelin R.C."/>
            <person name="Hirst M."/>
            <person name="Jones S.J.M."/>
            <person name="Bohlmann J."/>
            <person name="Breuil C."/>
        </authorList>
    </citation>
    <scope>NUCLEOTIDE SEQUENCE [LARGE SCALE GENOMIC DNA]</scope>
    <source>
        <strain evidence="4">kw1407 / UAMH 11150</strain>
    </source>
</reference>
<dbReference type="Proteomes" id="UP000007796">
    <property type="component" value="Unassembled WGS sequence"/>
</dbReference>
<accession>F0XI56</accession>
<dbReference type="AlphaFoldDB" id="F0XI56"/>
<evidence type="ECO:0000256" key="2">
    <source>
        <dbReference type="ARBA" id="ARBA00023128"/>
    </source>
</evidence>
<evidence type="ECO:0000256" key="1">
    <source>
        <dbReference type="ARBA" id="ARBA00004173"/>
    </source>
</evidence>